<dbReference type="EMBL" id="MLAK01000894">
    <property type="protein sequence ID" value="OHT01781.1"/>
    <property type="molecule type" value="Genomic_DNA"/>
</dbReference>
<comment type="caution">
    <text evidence="9">The sequence shown here is derived from an EMBL/GenBank/DDBJ whole genome shotgun (WGS) entry which is preliminary data.</text>
</comment>
<dbReference type="CDD" id="cd23130">
    <property type="entry name" value="RING-HC_EHV1-like"/>
    <property type="match status" value="1"/>
</dbReference>
<feature type="transmembrane region" description="Helical" evidence="7">
    <location>
        <begin position="20"/>
        <end position="39"/>
    </location>
</feature>
<dbReference type="GO" id="GO:1904294">
    <property type="term" value="P:positive regulation of ERAD pathway"/>
    <property type="evidence" value="ECO:0007669"/>
    <property type="project" value="InterPro"/>
</dbReference>
<evidence type="ECO:0000256" key="6">
    <source>
        <dbReference type="PROSITE-ProRule" id="PRU00175"/>
    </source>
</evidence>
<dbReference type="SUPFAM" id="SSF57850">
    <property type="entry name" value="RING/U-box"/>
    <property type="match status" value="1"/>
</dbReference>
<evidence type="ECO:0000256" key="7">
    <source>
        <dbReference type="SAM" id="Phobius"/>
    </source>
</evidence>
<evidence type="ECO:0000313" key="9">
    <source>
        <dbReference type="EMBL" id="OHT01781.1"/>
    </source>
</evidence>
<keyword evidence="10" id="KW-1185">Reference proteome</keyword>
<dbReference type="InterPro" id="IPR044235">
    <property type="entry name" value="RNFT1/2"/>
</dbReference>
<keyword evidence="6" id="KW-0479">Metal-binding</keyword>
<gene>
    <name evidence="9" type="ORF">TRFO_31253</name>
</gene>
<sequence>MQNNTRNNNFFPETEADKYVKIMVFFATSVVIFISVNYIKNYLFISTNFAFFLIYFEVDKSKSLETIHNILETSFYYTKKPENSIFHSIQQLFFAVLSFALLYNYKGESTFFICYFEAFLRSLQIFLLASSIKSFLLWSEIITQKQIRRGFLGILVRLTIAIRKIFMIPIWTNYIESIEKSKLQIFVKFAYLIISFISFGWILNDLKLAFKNYIYSISEHLKEVDPSKIDDNCAICLSEPIEPIELPCGHIHCYDCTYKWLKTSSTCPTCRSAVYGTKLMDFADGDFPPSVLIFNF</sequence>
<keyword evidence="4 7" id="KW-1133">Transmembrane helix</keyword>
<dbReference type="GeneID" id="94842530"/>
<feature type="transmembrane region" description="Helical" evidence="7">
    <location>
        <begin position="150"/>
        <end position="171"/>
    </location>
</feature>
<feature type="transmembrane region" description="Helical" evidence="7">
    <location>
        <begin position="183"/>
        <end position="203"/>
    </location>
</feature>
<keyword evidence="2 7" id="KW-0812">Transmembrane</keyword>
<dbReference type="AlphaFoldDB" id="A0A1J4JWY3"/>
<evidence type="ECO:0000256" key="1">
    <source>
        <dbReference type="ARBA" id="ARBA00004141"/>
    </source>
</evidence>
<dbReference type="Proteomes" id="UP000179807">
    <property type="component" value="Unassembled WGS sequence"/>
</dbReference>
<organism evidence="9 10">
    <name type="scientific">Tritrichomonas foetus</name>
    <dbReference type="NCBI Taxonomy" id="1144522"/>
    <lineage>
        <taxon>Eukaryota</taxon>
        <taxon>Metamonada</taxon>
        <taxon>Parabasalia</taxon>
        <taxon>Tritrichomonadida</taxon>
        <taxon>Tritrichomonadidae</taxon>
        <taxon>Tritrichomonas</taxon>
    </lineage>
</organism>
<name>A0A1J4JWY3_9EUKA</name>
<evidence type="ECO:0000313" key="10">
    <source>
        <dbReference type="Proteomes" id="UP000179807"/>
    </source>
</evidence>
<feature type="domain" description="RING-type" evidence="8">
    <location>
        <begin position="233"/>
        <end position="271"/>
    </location>
</feature>
<dbReference type="PANTHER" id="PTHR15860">
    <property type="entry name" value="UNCHARACTERIZED RING FINGER-CONTAINING PROTEIN"/>
    <property type="match status" value="1"/>
</dbReference>
<dbReference type="GO" id="GO:0008270">
    <property type="term" value="F:zinc ion binding"/>
    <property type="evidence" value="ECO:0007669"/>
    <property type="project" value="UniProtKB-KW"/>
</dbReference>
<keyword evidence="5 7" id="KW-0472">Membrane</keyword>
<dbReference type="PANTHER" id="PTHR15860:SF0">
    <property type="entry name" value="LP20373P"/>
    <property type="match status" value="1"/>
</dbReference>
<dbReference type="VEuPathDB" id="TrichDB:TRFO_31253"/>
<feature type="transmembrane region" description="Helical" evidence="7">
    <location>
        <begin position="85"/>
        <end position="103"/>
    </location>
</feature>
<proteinExistence type="predicted"/>
<dbReference type="SMART" id="SM00184">
    <property type="entry name" value="RING"/>
    <property type="match status" value="1"/>
</dbReference>
<dbReference type="RefSeq" id="XP_068354917.1">
    <property type="nucleotide sequence ID" value="XM_068507826.1"/>
</dbReference>
<dbReference type="Gene3D" id="3.30.40.10">
    <property type="entry name" value="Zinc/RING finger domain, C3HC4 (zinc finger)"/>
    <property type="match status" value="1"/>
</dbReference>
<evidence type="ECO:0000256" key="4">
    <source>
        <dbReference type="ARBA" id="ARBA00022989"/>
    </source>
</evidence>
<reference evidence="9" key="1">
    <citation type="submission" date="2016-10" db="EMBL/GenBank/DDBJ databases">
        <authorList>
            <person name="Benchimol M."/>
            <person name="Almeida L.G."/>
            <person name="Vasconcelos A.T."/>
            <person name="Perreira-Neves A."/>
            <person name="Rosa I.A."/>
            <person name="Tasca T."/>
            <person name="Bogo M.R."/>
            <person name="de Souza W."/>
        </authorList>
    </citation>
    <scope>NUCLEOTIDE SEQUENCE [LARGE SCALE GENOMIC DNA]</scope>
    <source>
        <strain evidence="9">K</strain>
    </source>
</reference>
<keyword evidence="6" id="KW-0862">Zinc</keyword>
<accession>A0A1J4JWY3</accession>
<dbReference type="GO" id="GO:0016020">
    <property type="term" value="C:membrane"/>
    <property type="evidence" value="ECO:0007669"/>
    <property type="project" value="UniProtKB-SubCell"/>
</dbReference>
<comment type="subcellular location">
    <subcellularLocation>
        <location evidence="1">Membrane</location>
        <topology evidence="1">Multi-pass membrane protein</topology>
    </subcellularLocation>
</comment>
<dbReference type="InterPro" id="IPR001841">
    <property type="entry name" value="Znf_RING"/>
</dbReference>
<dbReference type="OrthoDB" id="6270329at2759"/>
<keyword evidence="6" id="KW-0863">Zinc-finger</keyword>
<evidence type="ECO:0000256" key="2">
    <source>
        <dbReference type="ARBA" id="ARBA00022692"/>
    </source>
</evidence>
<dbReference type="GO" id="GO:0061630">
    <property type="term" value="F:ubiquitin protein ligase activity"/>
    <property type="evidence" value="ECO:0007669"/>
    <property type="project" value="InterPro"/>
</dbReference>
<dbReference type="Pfam" id="PF13639">
    <property type="entry name" value="zf-RING_2"/>
    <property type="match status" value="1"/>
</dbReference>
<dbReference type="PROSITE" id="PS50089">
    <property type="entry name" value="ZF_RING_2"/>
    <property type="match status" value="1"/>
</dbReference>
<protein>
    <recommendedName>
        <fullName evidence="8">RING-type domain-containing protein</fullName>
    </recommendedName>
</protein>
<keyword evidence="3" id="KW-0833">Ubl conjugation pathway</keyword>
<evidence type="ECO:0000256" key="5">
    <source>
        <dbReference type="ARBA" id="ARBA00023136"/>
    </source>
</evidence>
<evidence type="ECO:0000256" key="3">
    <source>
        <dbReference type="ARBA" id="ARBA00022786"/>
    </source>
</evidence>
<dbReference type="InterPro" id="IPR013083">
    <property type="entry name" value="Znf_RING/FYVE/PHD"/>
</dbReference>
<evidence type="ECO:0000259" key="8">
    <source>
        <dbReference type="PROSITE" id="PS50089"/>
    </source>
</evidence>